<dbReference type="RefSeq" id="XP_034248298.1">
    <property type="nucleotide sequence ID" value="XM_034392407.1"/>
</dbReference>
<evidence type="ECO:0000313" key="4">
    <source>
        <dbReference type="RefSeq" id="XP_034248298.1"/>
    </source>
</evidence>
<dbReference type="GeneID" id="117649533"/>
<reference evidence="4" key="1">
    <citation type="submission" date="2025-08" db="UniProtKB">
        <authorList>
            <consortium name="RefSeq"/>
        </authorList>
    </citation>
    <scope>IDENTIFICATION</scope>
    <source>
        <tissue evidence="4">Total insect</tissue>
    </source>
</reference>
<evidence type="ECO:0000256" key="2">
    <source>
        <dbReference type="SAM" id="SignalP"/>
    </source>
</evidence>
<accession>A0A6P8ZSS8</accession>
<feature type="chain" id="PRO_5028175125" evidence="2">
    <location>
        <begin position="27"/>
        <end position="257"/>
    </location>
</feature>
<sequence length="257" mass="27496">MGSTAMPRWASCLVLVLAAVAATAKGARRGLGQDADARSDSGRGLLPTSEQADGDLHLLDRADDDNAVRGMEAGLAPWPAQSHLAAQQEFRRLSLPMLACRSRFIQALGEAGPQAEEAVNAALAAGRAFLDRVLEDALADIPLASMETDSEIAAIQASLAAGERYPAGDILEARWRRAVRLSRSLPDDGVLDARARVSTQARPLCRLIGRELRAGVVERGVTGDAEATVGKLWKCLQHRLLPRRHLGSPDYPGDARR</sequence>
<name>A0A6P8ZSS8_THRPL</name>
<keyword evidence="2" id="KW-0732">Signal</keyword>
<evidence type="ECO:0000313" key="3">
    <source>
        <dbReference type="Proteomes" id="UP000515158"/>
    </source>
</evidence>
<dbReference type="AlphaFoldDB" id="A0A6P8ZSS8"/>
<feature type="signal peptide" evidence="2">
    <location>
        <begin position="1"/>
        <end position="26"/>
    </location>
</feature>
<organism evidence="4">
    <name type="scientific">Thrips palmi</name>
    <name type="common">Melon thrips</name>
    <dbReference type="NCBI Taxonomy" id="161013"/>
    <lineage>
        <taxon>Eukaryota</taxon>
        <taxon>Metazoa</taxon>
        <taxon>Ecdysozoa</taxon>
        <taxon>Arthropoda</taxon>
        <taxon>Hexapoda</taxon>
        <taxon>Insecta</taxon>
        <taxon>Pterygota</taxon>
        <taxon>Neoptera</taxon>
        <taxon>Paraneoptera</taxon>
        <taxon>Thysanoptera</taxon>
        <taxon>Terebrantia</taxon>
        <taxon>Thripoidea</taxon>
        <taxon>Thripidae</taxon>
        <taxon>Thrips</taxon>
    </lineage>
</organism>
<protein>
    <submittedName>
        <fullName evidence="4">Uncharacterized protein LOC117649533</fullName>
    </submittedName>
</protein>
<keyword evidence="3" id="KW-1185">Reference proteome</keyword>
<dbReference type="InParanoid" id="A0A6P8ZSS8"/>
<dbReference type="KEGG" id="tpal:117649533"/>
<feature type="region of interest" description="Disordered" evidence="1">
    <location>
        <begin position="29"/>
        <end position="50"/>
    </location>
</feature>
<dbReference type="OrthoDB" id="10543707at2759"/>
<dbReference type="Proteomes" id="UP000515158">
    <property type="component" value="Unplaced"/>
</dbReference>
<evidence type="ECO:0000256" key="1">
    <source>
        <dbReference type="SAM" id="MobiDB-lite"/>
    </source>
</evidence>
<gene>
    <name evidence="4" type="primary">LOC117649533</name>
</gene>
<proteinExistence type="predicted"/>